<gene>
    <name evidence="1" type="ORF">ERS075579_04761</name>
</gene>
<accession>A0A0U0ZTI3</accession>
<name>A0A0U0ZTI3_9MYCO</name>
<evidence type="ECO:0000313" key="2">
    <source>
        <dbReference type="Proteomes" id="UP000045782"/>
    </source>
</evidence>
<proteinExistence type="predicted"/>
<dbReference type="EMBL" id="CSWP01000012">
    <property type="protein sequence ID" value="CPV70309.1"/>
    <property type="molecule type" value="Genomic_DNA"/>
</dbReference>
<protein>
    <submittedName>
        <fullName evidence="1">Uncharacterized protein</fullName>
    </submittedName>
</protein>
<organism evidence="1 2">
    <name type="scientific">Mycobacteroides abscessus</name>
    <dbReference type="NCBI Taxonomy" id="36809"/>
    <lineage>
        <taxon>Bacteria</taxon>
        <taxon>Bacillati</taxon>
        <taxon>Actinomycetota</taxon>
        <taxon>Actinomycetes</taxon>
        <taxon>Mycobacteriales</taxon>
        <taxon>Mycobacteriaceae</taxon>
        <taxon>Mycobacteroides</taxon>
    </lineage>
</organism>
<sequence>MSMTKTEAADILATDVLAYARQHDKPITKDLIELRMSEIAGSRGCPNHDEGSYKWHAVNAKPPWRNVLRLAQKWNR</sequence>
<dbReference type="AlphaFoldDB" id="A0A0U0ZTI3"/>
<evidence type="ECO:0000313" key="1">
    <source>
        <dbReference type="EMBL" id="CPV70309.1"/>
    </source>
</evidence>
<dbReference type="Proteomes" id="UP000045782">
    <property type="component" value="Unassembled WGS sequence"/>
</dbReference>
<reference evidence="1 2" key="1">
    <citation type="submission" date="2015-03" db="EMBL/GenBank/DDBJ databases">
        <authorList>
            <person name="Murphy D."/>
        </authorList>
    </citation>
    <scope>NUCLEOTIDE SEQUENCE [LARGE SCALE GENOMIC DNA]</scope>
    <source>
        <strain evidence="1 2">PAP088</strain>
    </source>
</reference>